<dbReference type="AlphaFoldDB" id="K8EB65"/>
<dbReference type="Proteomes" id="UP000198341">
    <property type="component" value="Chromosome 2"/>
</dbReference>
<dbReference type="EMBL" id="FO082277">
    <property type="protein sequence ID" value="CCO15029.1"/>
    <property type="molecule type" value="Genomic_DNA"/>
</dbReference>
<feature type="compositionally biased region" description="Low complexity" evidence="1">
    <location>
        <begin position="293"/>
        <end position="302"/>
    </location>
</feature>
<feature type="region of interest" description="Disordered" evidence="1">
    <location>
        <begin position="286"/>
        <end position="339"/>
    </location>
</feature>
<evidence type="ECO:0008006" key="4">
    <source>
        <dbReference type="Google" id="ProtNLM"/>
    </source>
</evidence>
<proteinExistence type="predicted"/>
<evidence type="ECO:0000256" key="1">
    <source>
        <dbReference type="SAM" id="MobiDB-lite"/>
    </source>
</evidence>
<sequence length="556" mass="59966">MASSSSSSNTTTDYAKQAFNNPLIKHAGEQLLYSRPKTIALSGPAGFLGSNVVDAILDAHEFRRANGLDPGELLLLSSSPGTLMARLTSQLGSQRLKTVRATRVDYYHQHDVDSWHDQLGSLGLGGCNAVFANLAGLAGPVPGKPDSMMAVNYRAPVAAARACEALGFGHFVQSSTQATKAERAGQVPYSRWKSMTDYSLARLEKLPVSITSLGLLYSSKSGAVGQRGDLLNMTDLTLLPLTPIMGNGTAPLQPLEVADAANRIAFLCLTEFSSRATQRYDLRRMPSGGWGSGSSSNNNTTTVRVGSINNTTGDVAANSSSSSSNSSISSSSSSSTATYDADDGMNKMWNKDSWKQLVTNNQRHYTLRMYDAVGPEIMTMLELNEKFAKINSTKLTPVFVDYRNFERVLNVASLGNLNRQFVSLLRSEQATEKPIVGNPSEFEQLLGNDARLLRLDEVERNFRRRFPYWSTLKWAFTNYGVIEPGISLGLEITVTYLFGKQAGNPDNWIKTRGGIGLVALCAIAGGSAYLGAEFANVIVAFTPPSLTPPTPPPTSA</sequence>
<dbReference type="GeneID" id="19017416"/>
<name>K8EB65_9CHLO</name>
<feature type="compositionally biased region" description="Polar residues" evidence="1">
    <location>
        <begin position="303"/>
        <end position="313"/>
    </location>
</feature>
<organism evidence="2 3">
    <name type="scientific">Bathycoccus prasinos</name>
    <dbReference type="NCBI Taxonomy" id="41875"/>
    <lineage>
        <taxon>Eukaryota</taxon>
        <taxon>Viridiplantae</taxon>
        <taxon>Chlorophyta</taxon>
        <taxon>Mamiellophyceae</taxon>
        <taxon>Mamiellales</taxon>
        <taxon>Bathycoccaceae</taxon>
        <taxon>Bathycoccus</taxon>
    </lineage>
</organism>
<evidence type="ECO:0000313" key="3">
    <source>
        <dbReference type="Proteomes" id="UP000198341"/>
    </source>
</evidence>
<dbReference type="SUPFAM" id="SSF51735">
    <property type="entry name" value="NAD(P)-binding Rossmann-fold domains"/>
    <property type="match status" value="1"/>
</dbReference>
<dbReference type="KEGG" id="bpg:Bathy02g03030"/>
<accession>K8EB65</accession>
<protein>
    <recommendedName>
        <fullName evidence="4">Thioester reductase (TE) domain-containing protein</fullName>
    </recommendedName>
</protein>
<keyword evidence="3" id="KW-1185">Reference proteome</keyword>
<dbReference type="Gene3D" id="3.40.50.720">
    <property type="entry name" value="NAD(P)-binding Rossmann-like Domain"/>
    <property type="match status" value="1"/>
</dbReference>
<dbReference type="OrthoDB" id="495318at2759"/>
<reference evidence="2 3" key="1">
    <citation type="submission" date="2011-10" db="EMBL/GenBank/DDBJ databases">
        <authorList>
            <person name="Genoscope - CEA"/>
        </authorList>
    </citation>
    <scope>NUCLEOTIDE SEQUENCE [LARGE SCALE GENOMIC DNA]</scope>
    <source>
        <strain evidence="2 3">RCC 1105</strain>
    </source>
</reference>
<gene>
    <name evidence="2" type="ORF">Bathy02g03030</name>
</gene>
<feature type="compositionally biased region" description="Low complexity" evidence="1">
    <location>
        <begin position="318"/>
        <end position="335"/>
    </location>
</feature>
<dbReference type="InterPro" id="IPR036291">
    <property type="entry name" value="NAD(P)-bd_dom_sf"/>
</dbReference>
<dbReference type="RefSeq" id="XP_007514789.1">
    <property type="nucleotide sequence ID" value="XM_007514727.1"/>
</dbReference>
<evidence type="ECO:0000313" key="2">
    <source>
        <dbReference type="EMBL" id="CCO15029.1"/>
    </source>
</evidence>